<feature type="region of interest" description="Disordered" evidence="1">
    <location>
        <begin position="227"/>
        <end position="253"/>
    </location>
</feature>
<dbReference type="Proteomes" id="UP000541558">
    <property type="component" value="Unassembled WGS sequence"/>
</dbReference>
<name>A0A8H5FJ47_9AGAR</name>
<reference evidence="3 4" key="1">
    <citation type="journal article" date="2020" name="ISME J.">
        <title>Uncovering the hidden diversity of litter-decomposition mechanisms in mushroom-forming fungi.</title>
        <authorList>
            <person name="Floudas D."/>
            <person name="Bentzer J."/>
            <person name="Ahren D."/>
            <person name="Johansson T."/>
            <person name="Persson P."/>
            <person name="Tunlid A."/>
        </authorList>
    </citation>
    <scope>NUCLEOTIDE SEQUENCE [LARGE SCALE GENOMIC DNA]</scope>
    <source>
        <strain evidence="3 4">CBS 175.51</strain>
    </source>
</reference>
<protein>
    <submittedName>
        <fullName evidence="3">Uncharacterized protein</fullName>
    </submittedName>
</protein>
<evidence type="ECO:0000313" key="3">
    <source>
        <dbReference type="EMBL" id="KAF5338487.1"/>
    </source>
</evidence>
<feature type="signal peptide" evidence="2">
    <location>
        <begin position="1"/>
        <end position="19"/>
    </location>
</feature>
<keyword evidence="4" id="KW-1185">Reference proteome</keyword>
<organism evidence="3 4">
    <name type="scientific">Ephemerocybe angulata</name>
    <dbReference type="NCBI Taxonomy" id="980116"/>
    <lineage>
        <taxon>Eukaryota</taxon>
        <taxon>Fungi</taxon>
        <taxon>Dikarya</taxon>
        <taxon>Basidiomycota</taxon>
        <taxon>Agaricomycotina</taxon>
        <taxon>Agaricomycetes</taxon>
        <taxon>Agaricomycetidae</taxon>
        <taxon>Agaricales</taxon>
        <taxon>Agaricineae</taxon>
        <taxon>Psathyrellaceae</taxon>
        <taxon>Ephemerocybe</taxon>
    </lineage>
</organism>
<sequence>MTPTLILIVLLFQLQAILAFTPASPTNSTLDAVGLNATETTQLTLQWFSHGSYAQFVATAARSKDSTGISKGALVHFSEDKVNKDTPSTSVPWIAFISCDANSTLASMDTDIFTLAKSKGALAALLYTPYSQTCVLNPELGSASNLDIYVTPTPTSAKLLDYQFQSSQIATQNNPADALVDYDPAKLAKLQADIESSIKQGYAVSGEYLVATISAFNATADAVTEDGKGAGEAGSASNSTAGTESGAAGKNSAPERGRADIVYIITLFVGAVLAAAVL</sequence>
<keyword evidence="2" id="KW-0732">Signal</keyword>
<comment type="caution">
    <text evidence="3">The sequence shown here is derived from an EMBL/GenBank/DDBJ whole genome shotgun (WGS) entry which is preliminary data.</text>
</comment>
<feature type="chain" id="PRO_5034156377" evidence="2">
    <location>
        <begin position="20"/>
        <end position="278"/>
    </location>
</feature>
<dbReference type="OrthoDB" id="8062037at2759"/>
<evidence type="ECO:0000256" key="2">
    <source>
        <dbReference type="SAM" id="SignalP"/>
    </source>
</evidence>
<proteinExistence type="predicted"/>
<dbReference type="EMBL" id="JAACJK010000013">
    <property type="protein sequence ID" value="KAF5338487.1"/>
    <property type="molecule type" value="Genomic_DNA"/>
</dbReference>
<evidence type="ECO:0000256" key="1">
    <source>
        <dbReference type="SAM" id="MobiDB-lite"/>
    </source>
</evidence>
<gene>
    <name evidence="3" type="ORF">D9611_013255</name>
</gene>
<dbReference type="AlphaFoldDB" id="A0A8H5FJ47"/>
<evidence type="ECO:0000313" key="4">
    <source>
        <dbReference type="Proteomes" id="UP000541558"/>
    </source>
</evidence>
<accession>A0A8H5FJ47</accession>